<reference evidence="1" key="2">
    <citation type="submission" date="2023-03" db="EMBL/GenBank/DDBJ databases">
        <authorList>
            <person name="Inwood S.N."/>
            <person name="Skelly J.G."/>
            <person name="Guhlin J."/>
            <person name="Harrop T.W.R."/>
            <person name="Goldson S.G."/>
            <person name="Dearden P.K."/>
        </authorList>
    </citation>
    <scope>NUCLEOTIDE SEQUENCE</scope>
    <source>
        <strain evidence="1">Irish</strain>
        <tissue evidence="1">Whole body</tissue>
    </source>
</reference>
<gene>
    <name evidence="1" type="ORF">PV328_012159</name>
</gene>
<organism evidence="1 2">
    <name type="scientific">Microctonus aethiopoides</name>
    <dbReference type="NCBI Taxonomy" id="144406"/>
    <lineage>
        <taxon>Eukaryota</taxon>
        <taxon>Metazoa</taxon>
        <taxon>Ecdysozoa</taxon>
        <taxon>Arthropoda</taxon>
        <taxon>Hexapoda</taxon>
        <taxon>Insecta</taxon>
        <taxon>Pterygota</taxon>
        <taxon>Neoptera</taxon>
        <taxon>Endopterygota</taxon>
        <taxon>Hymenoptera</taxon>
        <taxon>Apocrita</taxon>
        <taxon>Ichneumonoidea</taxon>
        <taxon>Braconidae</taxon>
        <taxon>Euphorinae</taxon>
        <taxon>Microctonus</taxon>
    </lineage>
</organism>
<dbReference type="EMBL" id="JAQQBS010000624">
    <property type="protein sequence ID" value="KAK0169357.1"/>
    <property type="molecule type" value="Genomic_DNA"/>
</dbReference>
<evidence type="ECO:0000313" key="2">
    <source>
        <dbReference type="Proteomes" id="UP001168990"/>
    </source>
</evidence>
<comment type="caution">
    <text evidence="1">The sequence shown here is derived from an EMBL/GenBank/DDBJ whole genome shotgun (WGS) entry which is preliminary data.</text>
</comment>
<name>A0AA39FGV9_9HYME</name>
<dbReference type="AlphaFoldDB" id="A0AA39FGV9"/>
<keyword evidence="2" id="KW-1185">Reference proteome</keyword>
<proteinExistence type="predicted"/>
<protein>
    <submittedName>
        <fullName evidence="1">Uncharacterized protein</fullName>
    </submittedName>
</protein>
<reference evidence="1" key="1">
    <citation type="journal article" date="2023" name="bioRxiv">
        <title>Scaffold-level genome assemblies of two parasitoid biocontrol wasps reveal the parthenogenesis mechanism and an associated novel virus.</title>
        <authorList>
            <person name="Inwood S."/>
            <person name="Skelly J."/>
            <person name="Guhlin J."/>
            <person name="Harrop T."/>
            <person name="Goldson S."/>
            <person name="Dearden P."/>
        </authorList>
    </citation>
    <scope>NUCLEOTIDE SEQUENCE</scope>
    <source>
        <strain evidence="1">Irish</strain>
        <tissue evidence="1">Whole body</tissue>
    </source>
</reference>
<feature type="non-terminal residue" evidence="1">
    <location>
        <position position="1"/>
    </location>
</feature>
<evidence type="ECO:0000313" key="1">
    <source>
        <dbReference type="EMBL" id="KAK0169357.1"/>
    </source>
</evidence>
<sequence length="216" mass="25862">GFAASLVSFINIESIFLWKNTTYDDTVSYWLMTKEFSNTSMRRLDQMMIEVDTLSEHYNEFTNDFRKKQDQRWKLLTDRHYKTEFYSPVKFELSALINSVDYIHKDRINFKVERQYMNKMLHTRITFLLDTIRELSKTLDRIYKLILPSFSHITPQLLQLILVNAEKNLPENCDQYISAQQFVYYIYITLIITEMKGFSTLIYISSMLQNTPECKS</sequence>
<dbReference type="Proteomes" id="UP001168990">
    <property type="component" value="Unassembled WGS sequence"/>
</dbReference>
<accession>A0AA39FGV9</accession>